<dbReference type="HOGENOM" id="CLU_584146_0_0_1"/>
<dbReference type="CDD" id="cd01122">
    <property type="entry name" value="Twinkle_C"/>
    <property type="match status" value="1"/>
</dbReference>
<keyword evidence="3" id="KW-1185">Reference proteome</keyword>
<dbReference type="SUPFAM" id="SSF52540">
    <property type="entry name" value="P-loop containing nucleoside triphosphate hydrolases"/>
    <property type="match status" value="1"/>
</dbReference>
<dbReference type="PROSITE" id="PS51199">
    <property type="entry name" value="SF4_HELICASE"/>
    <property type="match status" value="1"/>
</dbReference>
<evidence type="ECO:0000313" key="2">
    <source>
        <dbReference type="EMBL" id="EXX77820.1"/>
    </source>
</evidence>
<feature type="domain" description="SF4 helicase" evidence="1">
    <location>
        <begin position="218"/>
        <end position="468"/>
    </location>
</feature>
<dbReference type="InterPro" id="IPR007694">
    <property type="entry name" value="DNA_helicase_DnaB-like_C"/>
</dbReference>
<dbReference type="Pfam" id="PF13481">
    <property type="entry name" value="AAA_25"/>
    <property type="match status" value="1"/>
</dbReference>
<dbReference type="GO" id="GO:0043139">
    <property type="term" value="F:5'-3' DNA helicase activity"/>
    <property type="evidence" value="ECO:0007669"/>
    <property type="project" value="InterPro"/>
</dbReference>
<dbReference type="Proteomes" id="UP000022910">
    <property type="component" value="Unassembled WGS sequence"/>
</dbReference>
<dbReference type="STRING" id="1432141.A0A015KDY0"/>
<dbReference type="GO" id="GO:0005524">
    <property type="term" value="F:ATP binding"/>
    <property type="evidence" value="ECO:0007669"/>
    <property type="project" value="InterPro"/>
</dbReference>
<dbReference type="Gene3D" id="3.40.50.300">
    <property type="entry name" value="P-loop containing nucleotide triphosphate hydrolases"/>
    <property type="match status" value="1"/>
</dbReference>
<name>A0A015KDY0_RHIIW</name>
<dbReference type="AlphaFoldDB" id="A0A015KDY0"/>
<dbReference type="InterPro" id="IPR027417">
    <property type="entry name" value="P-loop_NTPase"/>
</dbReference>
<dbReference type="EMBL" id="JEMT01010046">
    <property type="protein sequence ID" value="EXX77820.1"/>
    <property type="molecule type" value="Genomic_DNA"/>
</dbReference>
<gene>
    <name evidence="2" type="ORF">RirG_020300</name>
</gene>
<dbReference type="GO" id="GO:0003697">
    <property type="term" value="F:single-stranded DNA binding"/>
    <property type="evidence" value="ECO:0007669"/>
    <property type="project" value="InterPro"/>
</dbReference>
<accession>A0A015KDY0</accession>
<dbReference type="PANTHER" id="PTHR12873:SF0">
    <property type="entry name" value="TWINKLE MTDNA HELICASE"/>
    <property type="match status" value="1"/>
</dbReference>
<proteinExistence type="predicted"/>
<dbReference type="PANTHER" id="PTHR12873">
    <property type="entry name" value="T7-LIKE MITOCHONDRIAL DNA HELICASE"/>
    <property type="match status" value="1"/>
</dbReference>
<dbReference type="OrthoDB" id="275278at2759"/>
<protein>
    <recommendedName>
        <fullName evidence="1">SF4 helicase domain-containing protein</fullName>
    </recommendedName>
</protein>
<dbReference type="InterPro" id="IPR027032">
    <property type="entry name" value="Twinkle-like"/>
</dbReference>
<sequence length="468" mass="52354">MIVNTRCGRLNGPINASQALATGQRLSDILKKSKPLQHRCMIVNTRCGRLNGPINASQALATGQRLSDILKKSKPLQHRCMIVNTRCGRLNGPINASQALATGQRLSDILKKSKPLQHRCMIVNTRCGRLNGPINASQALATGQRLSDILKKSKPLQHRCMIVNTRCGRLNGPINASQALATGQRLSDILKKSKPLQHDQIIDFENIKEAVYREIANPDQVCGVLSKDLPGLNKILKGHRPGEITIFTGPTGTGKTTILSQLSLDYCRSGISTLWGSFEIPNVRLAKKMLQQFAGKDLTKHPEEFADLAEKFQQLPMYFLKFYGSTEISTIIDAMDHAIHAFDVRHIVIDNLQFMTADQGRYIDRWELHDRILSSLRRVATEKNVHITIVVHPRKDDKELLDVSSIFGTAKVTQEADNVIILQRLETDNGEMRLLDIRKNRFDGTLAAIPIEFEPESLKVNIQLNNNF</sequence>
<evidence type="ECO:0000313" key="3">
    <source>
        <dbReference type="Proteomes" id="UP000022910"/>
    </source>
</evidence>
<dbReference type="GO" id="GO:0006260">
    <property type="term" value="P:DNA replication"/>
    <property type="evidence" value="ECO:0007669"/>
    <property type="project" value="InterPro"/>
</dbReference>
<comment type="caution">
    <text evidence="2">The sequence shown here is derived from an EMBL/GenBank/DDBJ whole genome shotgun (WGS) entry which is preliminary data.</text>
</comment>
<reference evidence="2 3" key="1">
    <citation type="submission" date="2014-02" db="EMBL/GenBank/DDBJ databases">
        <title>Single nucleus genome sequencing reveals high similarity among nuclei of an endomycorrhizal fungus.</title>
        <authorList>
            <person name="Lin K."/>
            <person name="Geurts R."/>
            <person name="Zhang Z."/>
            <person name="Limpens E."/>
            <person name="Saunders D.G."/>
            <person name="Mu D."/>
            <person name="Pang E."/>
            <person name="Cao H."/>
            <person name="Cha H."/>
            <person name="Lin T."/>
            <person name="Zhou Q."/>
            <person name="Shang Y."/>
            <person name="Li Y."/>
            <person name="Ivanov S."/>
            <person name="Sharma T."/>
            <person name="Velzen R.V."/>
            <person name="Ruijter N.D."/>
            <person name="Aanen D.K."/>
            <person name="Win J."/>
            <person name="Kamoun S."/>
            <person name="Bisseling T."/>
            <person name="Huang S."/>
        </authorList>
    </citation>
    <scope>NUCLEOTIDE SEQUENCE [LARGE SCALE GENOMIC DNA]</scope>
    <source>
        <strain evidence="3">DAOM197198w</strain>
    </source>
</reference>
<evidence type="ECO:0000259" key="1">
    <source>
        <dbReference type="PROSITE" id="PS51199"/>
    </source>
</evidence>
<organism evidence="2 3">
    <name type="scientific">Rhizophagus irregularis (strain DAOM 197198w)</name>
    <name type="common">Glomus intraradices</name>
    <dbReference type="NCBI Taxonomy" id="1432141"/>
    <lineage>
        <taxon>Eukaryota</taxon>
        <taxon>Fungi</taxon>
        <taxon>Fungi incertae sedis</taxon>
        <taxon>Mucoromycota</taxon>
        <taxon>Glomeromycotina</taxon>
        <taxon>Glomeromycetes</taxon>
        <taxon>Glomerales</taxon>
        <taxon>Glomeraceae</taxon>
        <taxon>Rhizophagus</taxon>
    </lineage>
</organism>